<accession>A0A3E3EE63</accession>
<keyword evidence="3" id="KW-0378">Hydrolase</keyword>
<dbReference type="PROSITE" id="PS51935">
    <property type="entry name" value="NLPC_P60"/>
    <property type="match status" value="1"/>
</dbReference>
<feature type="domain" description="NlpC/P60" evidence="5">
    <location>
        <begin position="337"/>
        <end position="451"/>
    </location>
</feature>
<dbReference type="SUPFAM" id="SSF54001">
    <property type="entry name" value="Cysteine proteinases"/>
    <property type="match status" value="1"/>
</dbReference>
<evidence type="ECO:0000256" key="1">
    <source>
        <dbReference type="ARBA" id="ARBA00007074"/>
    </source>
</evidence>
<evidence type="ECO:0000313" key="7">
    <source>
        <dbReference type="Proteomes" id="UP000261032"/>
    </source>
</evidence>
<dbReference type="GO" id="GO:0006508">
    <property type="term" value="P:proteolysis"/>
    <property type="evidence" value="ECO:0007669"/>
    <property type="project" value="UniProtKB-KW"/>
</dbReference>
<name>A0A3E3EE63_9FIRM</name>
<evidence type="ECO:0000259" key="5">
    <source>
        <dbReference type="PROSITE" id="PS51935"/>
    </source>
</evidence>
<sequence length="451" mass="49778">MKKFLKLFVVVMLTCTTLVFTLGIFTSPLSLSAMELPAINYQAHVEDKGWLDTVHDNEIAGTVNQSKRLEALILNLKENDKSMVRYRAHIADVGWQAWVTSGAQAGTTDKAIAIQAFQVELTNEYKDMYDIYYRVHVPYRGWLGWAKNGEIAGSIGLALRTEAIQIKLVIKGSQISTEGLPSLTKPTLTYSSHVQDMGWMSYADEGKMAGTTNQKKRMEAVKIKLSDFDGNSGLTYRTHVSDVGWQNWVSSNERAGTEGQNKPIEAIEISLSRTMSDFFDIYYRMHVSNMGWLGWAKNGETAGTIGGRIQSEAIEIKLVPRNSTFDRGGVAFVDATITIRDRIVDAAHSRLGCPYVWGGNGPNTFDCSGLVKWCYAQVGISIPRTTGELKSYGTQISVSQALPGDILWKSGHVGIYIGNGQYIHAPQTGDVVKISSVSSGNFTFARRSNEL</sequence>
<dbReference type="PANTHER" id="PTHR47359">
    <property type="entry name" value="PEPTIDOGLYCAN DL-ENDOPEPTIDASE CWLO"/>
    <property type="match status" value="1"/>
</dbReference>
<evidence type="ECO:0000256" key="3">
    <source>
        <dbReference type="ARBA" id="ARBA00022801"/>
    </source>
</evidence>
<dbReference type="Pfam" id="PF07538">
    <property type="entry name" value="ChW"/>
    <property type="match status" value="6"/>
</dbReference>
<dbReference type="Gene3D" id="3.90.1720.10">
    <property type="entry name" value="endopeptidase domain like (from Nostoc punctiforme)"/>
    <property type="match status" value="1"/>
</dbReference>
<proteinExistence type="inferred from homology"/>
<evidence type="ECO:0000313" key="6">
    <source>
        <dbReference type="EMBL" id="RGD86194.1"/>
    </source>
</evidence>
<evidence type="ECO:0000256" key="2">
    <source>
        <dbReference type="ARBA" id="ARBA00022670"/>
    </source>
</evidence>
<reference evidence="6 7" key="1">
    <citation type="submission" date="2018-08" db="EMBL/GenBank/DDBJ databases">
        <title>A genome reference for cultivated species of the human gut microbiota.</title>
        <authorList>
            <person name="Zou Y."/>
            <person name="Xue W."/>
            <person name="Luo G."/>
        </authorList>
    </citation>
    <scope>NUCLEOTIDE SEQUENCE [LARGE SCALE GENOMIC DNA]</scope>
    <source>
        <strain evidence="6 7">OM06-4</strain>
    </source>
</reference>
<dbReference type="InterPro" id="IPR051794">
    <property type="entry name" value="PG_Endopeptidase_C40"/>
</dbReference>
<keyword evidence="4" id="KW-0788">Thiol protease</keyword>
<keyword evidence="2" id="KW-0645">Protease</keyword>
<dbReference type="EMBL" id="QUSL01000007">
    <property type="protein sequence ID" value="RGD86194.1"/>
    <property type="molecule type" value="Genomic_DNA"/>
</dbReference>
<dbReference type="SMART" id="SM00728">
    <property type="entry name" value="ChW"/>
    <property type="match status" value="6"/>
</dbReference>
<comment type="caution">
    <text evidence="6">The sequence shown here is derived from an EMBL/GenBank/DDBJ whole genome shotgun (WGS) entry which is preliminary data.</text>
</comment>
<organism evidence="6 7">
    <name type="scientific">Thomasclavelia ramosa</name>
    <dbReference type="NCBI Taxonomy" id="1547"/>
    <lineage>
        <taxon>Bacteria</taxon>
        <taxon>Bacillati</taxon>
        <taxon>Bacillota</taxon>
        <taxon>Erysipelotrichia</taxon>
        <taxon>Erysipelotrichales</taxon>
        <taxon>Coprobacillaceae</taxon>
        <taxon>Thomasclavelia</taxon>
    </lineage>
</organism>
<protein>
    <recommendedName>
        <fullName evidence="5">NlpC/P60 domain-containing protein</fullName>
    </recommendedName>
</protein>
<evidence type="ECO:0000256" key="4">
    <source>
        <dbReference type="ARBA" id="ARBA00022807"/>
    </source>
</evidence>
<dbReference type="AlphaFoldDB" id="A0A3E3EE63"/>
<dbReference type="Proteomes" id="UP000261032">
    <property type="component" value="Unassembled WGS sequence"/>
</dbReference>
<dbReference type="PANTHER" id="PTHR47359:SF3">
    <property type="entry name" value="NLP_P60 DOMAIN-CONTAINING PROTEIN-RELATED"/>
    <property type="match status" value="1"/>
</dbReference>
<dbReference type="GO" id="GO:0008234">
    <property type="term" value="F:cysteine-type peptidase activity"/>
    <property type="evidence" value="ECO:0007669"/>
    <property type="project" value="UniProtKB-KW"/>
</dbReference>
<comment type="similarity">
    <text evidence="1">Belongs to the peptidase C40 family.</text>
</comment>
<dbReference type="Pfam" id="PF00877">
    <property type="entry name" value="NLPC_P60"/>
    <property type="match status" value="1"/>
</dbReference>
<dbReference type="RefSeq" id="WP_117580979.1">
    <property type="nucleotide sequence ID" value="NZ_QUSL01000007.1"/>
</dbReference>
<dbReference type="InterPro" id="IPR000064">
    <property type="entry name" value="NLP_P60_dom"/>
</dbReference>
<dbReference type="InterPro" id="IPR006637">
    <property type="entry name" value="ChW"/>
</dbReference>
<dbReference type="InterPro" id="IPR038765">
    <property type="entry name" value="Papain-like_cys_pep_sf"/>
</dbReference>
<gene>
    <name evidence="6" type="ORF">DXB93_06095</name>
</gene>